<dbReference type="RefSeq" id="WP_326755242.1">
    <property type="nucleotide sequence ID" value="NZ_CP109134.1"/>
</dbReference>
<reference evidence="1 2" key="1">
    <citation type="submission" date="2022-10" db="EMBL/GenBank/DDBJ databases">
        <title>The complete genomes of actinobacterial strains from the NBC collection.</title>
        <authorList>
            <person name="Joergensen T.S."/>
            <person name="Alvarez Arevalo M."/>
            <person name="Sterndorff E.B."/>
            <person name="Faurdal D."/>
            <person name="Vuksanovic O."/>
            <person name="Mourched A.-S."/>
            <person name="Charusanti P."/>
            <person name="Shaw S."/>
            <person name="Blin K."/>
            <person name="Weber T."/>
        </authorList>
    </citation>
    <scope>NUCLEOTIDE SEQUENCE [LARGE SCALE GENOMIC DNA]</scope>
    <source>
        <strain evidence="1 2">NBC 01753</strain>
    </source>
</reference>
<evidence type="ECO:0000313" key="2">
    <source>
        <dbReference type="Proteomes" id="UP001335325"/>
    </source>
</evidence>
<protein>
    <submittedName>
        <fullName evidence="1">Uncharacterized protein</fullName>
    </submittedName>
</protein>
<proteinExistence type="predicted"/>
<keyword evidence="2" id="KW-1185">Reference proteome</keyword>
<accession>A0ABZ1GU79</accession>
<dbReference type="EMBL" id="CP109134">
    <property type="protein sequence ID" value="WSD09485.1"/>
    <property type="molecule type" value="Genomic_DNA"/>
</dbReference>
<evidence type="ECO:0000313" key="1">
    <source>
        <dbReference type="EMBL" id="WSD09485.1"/>
    </source>
</evidence>
<gene>
    <name evidence="1" type="ORF">OIE73_29530</name>
</gene>
<name>A0ABZ1GU79_9ACTN</name>
<organism evidence="1 2">
    <name type="scientific">Streptomyces hirsutus</name>
    <dbReference type="NCBI Taxonomy" id="35620"/>
    <lineage>
        <taxon>Bacteria</taxon>
        <taxon>Bacillati</taxon>
        <taxon>Actinomycetota</taxon>
        <taxon>Actinomycetes</taxon>
        <taxon>Kitasatosporales</taxon>
        <taxon>Streptomycetaceae</taxon>
        <taxon>Streptomyces</taxon>
    </lineage>
</organism>
<dbReference type="Proteomes" id="UP001335325">
    <property type="component" value="Chromosome"/>
</dbReference>
<sequence length="177" mass="19494">MTDQFTLATVTATALPQIFGFLFGRLGAALDRRAEPREEEASCPALVEPPAPFSLRSETLTEERLDRLTGALHELAVYQRNPNLIQVDDEALVRTLSQVRDDLEVVYGQRFTFVGERRPTAGVRVVQRIDEVEQGAVARGARAQRVTERAAVDIDQFTRVVRSGGEVTGLDVEGTLG</sequence>
<dbReference type="GeneID" id="91546802"/>